<dbReference type="Gene3D" id="1.20.1070.10">
    <property type="entry name" value="Rhodopsin 7-helix transmembrane proteins"/>
    <property type="match status" value="1"/>
</dbReference>
<reference evidence="12" key="1">
    <citation type="submission" date="2021-05" db="EMBL/GenBank/DDBJ databases">
        <authorList>
            <person name="Tigano A."/>
        </authorList>
    </citation>
    <scope>NUCLEOTIDE SEQUENCE</scope>
</reference>
<dbReference type="InterPro" id="IPR050569">
    <property type="entry name" value="TAAR"/>
</dbReference>
<evidence type="ECO:0000256" key="5">
    <source>
        <dbReference type="ARBA" id="ARBA00023040"/>
    </source>
</evidence>
<evidence type="ECO:0000256" key="4">
    <source>
        <dbReference type="ARBA" id="ARBA00022989"/>
    </source>
</evidence>
<evidence type="ECO:0000256" key="10">
    <source>
        <dbReference type="SAM" id="Phobius"/>
    </source>
</evidence>
<dbReference type="Proteomes" id="UP000677803">
    <property type="component" value="Unassembled WGS sequence"/>
</dbReference>
<name>A0A8S4BGD3_9TELE</name>
<evidence type="ECO:0000256" key="2">
    <source>
        <dbReference type="ARBA" id="ARBA00022475"/>
    </source>
</evidence>
<dbReference type="GO" id="GO:0005886">
    <property type="term" value="C:plasma membrane"/>
    <property type="evidence" value="ECO:0007669"/>
    <property type="project" value="UniProtKB-SubCell"/>
</dbReference>
<keyword evidence="6 10" id="KW-0472">Membrane</keyword>
<comment type="subcellular location">
    <subcellularLocation>
        <location evidence="1">Cell membrane</location>
        <topology evidence="1">Multi-pass membrane protein</topology>
    </subcellularLocation>
</comment>
<feature type="transmembrane region" description="Helical" evidence="10">
    <location>
        <begin position="6"/>
        <end position="22"/>
    </location>
</feature>
<dbReference type="InterPro" id="IPR000276">
    <property type="entry name" value="GPCR_Rhodpsn"/>
</dbReference>
<evidence type="ECO:0000313" key="13">
    <source>
        <dbReference type="Proteomes" id="UP000677803"/>
    </source>
</evidence>
<sequence length="152" mass="16575">MSSISALTASLNLLVIISISHFRQLHTPTNLLLLSLAVSDFLVGFLWFFQVLMVDGCWYLGELVCSLFCVLDIVLTSVSVGNMVLISADRYLSICDPLRYPSKVTVRAMRSHTTAASQQHSGKITIKKSELKAAGTLGVASGSFTLMYSKQP</sequence>
<evidence type="ECO:0000256" key="9">
    <source>
        <dbReference type="RuleBase" id="RU000688"/>
    </source>
</evidence>
<dbReference type="GO" id="GO:0001594">
    <property type="term" value="F:trace-amine receptor activity"/>
    <property type="evidence" value="ECO:0007669"/>
    <property type="project" value="TreeGrafter"/>
</dbReference>
<evidence type="ECO:0000256" key="6">
    <source>
        <dbReference type="ARBA" id="ARBA00023136"/>
    </source>
</evidence>
<keyword evidence="2" id="KW-1003">Cell membrane</keyword>
<dbReference type="PROSITE" id="PS00237">
    <property type="entry name" value="G_PROTEIN_RECEP_F1_1"/>
    <property type="match status" value="1"/>
</dbReference>
<feature type="transmembrane region" description="Helical" evidence="10">
    <location>
        <begin position="58"/>
        <end position="80"/>
    </location>
</feature>
<keyword evidence="8 9" id="KW-0807">Transducer</keyword>
<protein>
    <submittedName>
        <fullName evidence="12">(Atlantic silverside) hypothetical protein</fullName>
    </submittedName>
</protein>
<dbReference type="PRINTS" id="PR00237">
    <property type="entry name" value="GPCRRHODOPSN"/>
</dbReference>
<dbReference type="OrthoDB" id="10042731at2759"/>
<evidence type="ECO:0000256" key="8">
    <source>
        <dbReference type="ARBA" id="ARBA00023224"/>
    </source>
</evidence>
<dbReference type="SUPFAM" id="SSF81321">
    <property type="entry name" value="Family A G protein-coupled receptor-like"/>
    <property type="match status" value="1"/>
</dbReference>
<keyword evidence="3 9" id="KW-0812">Transmembrane</keyword>
<dbReference type="EMBL" id="CAJRST010036000">
    <property type="protein sequence ID" value="CAG5986524.1"/>
    <property type="molecule type" value="Genomic_DNA"/>
</dbReference>
<comment type="caution">
    <text evidence="12">The sequence shown here is derived from an EMBL/GenBank/DDBJ whole genome shotgun (WGS) entry which is preliminary data.</text>
</comment>
<dbReference type="InterPro" id="IPR017452">
    <property type="entry name" value="GPCR_Rhodpsn_7TM"/>
</dbReference>
<accession>A0A8S4BGD3</accession>
<feature type="transmembrane region" description="Helical" evidence="10">
    <location>
        <begin position="31"/>
        <end position="52"/>
    </location>
</feature>
<dbReference type="PANTHER" id="PTHR24249">
    <property type="entry name" value="HISTAMINE RECEPTOR-RELATED G-PROTEIN COUPLED RECEPTOR"/>
    <property type="match status" value="1"/>
</dbReference>
<proteinExistence type="inferred from homology"/>
<dbReference type="PANTHER" id="PTHR24249:SF381">
    <property type="entry name" value="TRACE AMINE ASSOCIATED RECEPTOR 19P-RELATED"/>
    <property type="match status" value="1"/>
</dbReference>
<comment type="similarity">
    <text evidence="9">Belongs to the G-protein coupled receptor 1 family.</text>
</comment>
<evidence type="ECO:0000256" key="7">
    <source>
        <dbReference type="ARBA" id="ARBA00023170"/>
    </source>
</evidence>
<keyword evidence="4 10" id="KW-1133">Transmembrane helix</keyword>
<dbReference type="PROSITE" id="PS50262">
    <property type="entry name" value="G_PROTEIN_RECEP_F1_2"/>
    <property type="match status" value="1"/>
</dbReference>
<keyword evidence="13" id="KW-1185">Reference proteome</keyword>
<dbReference type="Pfam" id="PF00001">
    <property type="entry name" value="7tm_1"/>
    <property type="match status" value="1"/>
</dbReference>
<keyword evidence="5 9" id="KW-0297">G-protein coupled receptor</keyword>
<evidence type="ECO:0000259" key="11">
    <source>
        <dbReference type="PROSITE" id="PS50262"/>
    </source>
</evidence>
<organism evidence="12 13">
    <name type="scientific">Menidia menidia</name>
    <name type="common">Atlantic silverside</name>
    <dbReference type="NCBI Taxonomy" id="238744"/>
    <lineage>
        <taxon>Eukaryota</taxon>
        <taxon>Metazoa</taxon>
        <taxon>Chordata</taxon>
        <taxon>Craniata</taxon>
        <taxon>Vertebrata</taxon>
        <taxon>Euteleostomi</taxon>
        <taxon>Actinopterygii</taxon>
        <taxon>Neopterygii</taxon>
        <taxon>Teleostei</taxon>
        <taxon>Neoteleostei</taxon>
        <taxon>Acanthomorphata</taxon>
        <taxon>Ovalentaria</taxon>
        <taxon>Atherinomorphae</taxon>
        <taxon>Atheriniformes</taxon>
        <taxon>Atherinopsidae</taxon>
        <taxon>Menidiinae</taxon>
        <taxon>Menidia</taxon>
    </lineage>
</organism>
<dbReference type="AlphaFoldDB" id="A0A8S4BGD3"/>
<evidence type="ECO:0000313" key="12">
    <source>
        <dbReference type="EMBL" id="CAG5986524.1"/>
    </source>
</evidence>
<gene>
    <name evidence="12" type="ORF">MMEN_LOCUS16928</name>
</gene>
<evidence type="ECO:0000256" key="1">
    <source>
        <dbReference type="ARBA" id="ARBA00004651"/>
    </source>
</evidence>
<feature type="domain" description="G-protein coupled receptors family 1 profile" evidence="11">
    <location>
        <begin position="11"/>
        <end position="107"/>
    </location>
</feature>
<keyword evidence="7 9" id="KW-0675">Receptor</keyword>
<evidence type="ECO:0000256" key="3">
    <source>
        <dbReference type="ARBA" id="ARBA00022692"/>
    </source>
</evidence>